<dbReference type="AlphaFoldDB" id="K9X1X5"/>
<protein>
    <submittedName>
        <fullName evidence="2">Lantibiotic dehydratase</fullName>
    </submittedName>
</protein>
<reference evidence="2 3" key="1">
    <citation type="submission" date="2012-06" db="EMBL/GenBank/DDBJ databases">
        <title>Finished chromosome of genome of Cylindrospermum stagnale PCC 7417.</title>
        <authorList>
            <consortium name="US DOE Joint Genome Institute"/>
            <person name="Gugger M."/>
            <person name="Coursin T."/>
            <person name="Rippka R."/>
            <person name="Tandeau De Marsac N."/>
            <person name="Huntemann M."/>
            <person name="Wei C.-L."/>
            <person name="Han J."/>
            <person name="Detter J.C."/>
            <person name="Han C."/>
            <person name="Tapia R."/>
            <person name="Chen A."/>
            <person name="Kyrpides N."/>
            <person name="Mavromatis K."/>
            <person name="Markowitz V."/>
            <person name="Szeto E."/>
            <person name="Ivanova N."/>
            <person name="Pagani I."/>
            <person name="Pati A."/>
            <person name="Goodwin L."/>
            <person name="Nordberg H.P."/>
            <person name="Cantor M.N."/>
            <person name="Hua S.X."/>
            <person name="Woyke T."/>
            <person name="Kerfeld C.A."/>
        </authorList>
    </citation>
    <scope>NUCLEOTIDE SEQUENCE [LARGE SCALE GENOMIC DNA]</scope>
    <source>
        <strain evidence="2 3">PCC 7417</strain>
    </source>
</reference>
<keyword evidence="3" id="KW-1185">Reference proteome</keyword>
<evidence type="ECO:0000259" key="1">
    <source>
        <dbReference type="Pfam" id="PF04738"/>
    </source>
</evidence>
<evidence type="ECO:0000313" key="3">
    <source>
        <dbReference type="Proteomes" id="UP000010475"/>
    </source>
</evidence>
<feature type="domain" description="Lantibiotic dehydratase N-terminal" evidence="1">
    <location>
        <begin position="84"/>
        <end position="341"/>
    </location>
</feature>
<dbReference type="HOGENOM" id="CLU_331991_0_0_3"/>
<dbReference type="Proteomes" id="UP000010475">
    <property type="component" value="Chromosome"/>
</dbReference>
<dbReference type="KEGG" id="csg:Cylst_4393"/>
<dbReference type="EMBL" id="CP003642">
    <property type="protein sequence ID" value="AFZ26483.1"/>
    <property type="molecule type" value="Genomic_DNA"/>
</dbReference>
<organism evidence="2 3">
    <name type="scientific">Cylindrospermum stagnale PCC 7417</name>
    <dbReference type="NCBI Taxonomy" id="56107"/>
    <lineage>
        <taxon>Bacteria</taxon>
        <taxon>Bacillati</taxon>
        <taxon>Cyanobacteriota</taxon>
        <taxon>Cyanophyceae</taxon>
        <taxon>Nostocales</taxon>
        <taxon>Nostocaceae</taxon>
        <taxon>Cylindrospermum</taxon>
    </lineage>
</organism>
<dbReference type="InterPro" id="IPR006827">
    <property type="entry name" value="Lant_deHydtase_N"/>
</dbReference>
<evidence type="ECO:0000313" key="2">
    <source>
        <dbReference type="EMBL" id="AFZ26483.1"/>
    </source>
</evidence>
<dbReference type="STRING" id="56107.Cylst_4393"/>
<name>K9X1X5_9NOST</name>
<proteinExistence type="predicted"/>
<accession>K9X1X5</accession>
<gene>
    <name evidence="2" type="ORF">Cylst_4393</name>
</gene>
<sequence>MRAHDRISMSNHPEKQFEFAPAGVLRAAAWPIEKIQSFGNLNLATLALAAIDTKDNRTKEEYATAYQQVLEEERQRLWQMTAADSWFMKALLLSNPSLVVEVLRGVPQSQGKRTKKIRHLETALYRYLARGVGRTTPYGLWAGVSLVEFAQTARHDAAEAKYSFTPDLRPFQTILRSLSQRSIYRQRATWRLNPTLKRQADNSWRFWSRTPDGLVEQHEIESQELVDIMLEELTKLDLGTLDQLTKTVAASPRWNYPSGLEDILHLFIDGGVLLGGLDLPYRFADPWEALVVVADKLISPDRCLWNSAIQELHHLCDTLAAELEAISLDALTNHLQQAKTCIQNLAQSLGISSFQLPEPVLYCDLGNMWQIALNQAQQTVLLQTLADYERCWINHASPASALRMVFRERLKQEFAVGIALGDLKSTLVVEMTSADSHPEVVTRLAAWERSLSQNSAEVVLETSSNSLKSAFTSPFGCLFTGLFESFQLLVHGIGDDSVRIFARFKTLLNRNDLLHSWFQERLDCLATQHQIQIAELQSPFESNPNVLARPNFRILPLELWGASADTPALSGAEIFLDQKTQLPFLKLRSPLAGRSPSHPKPVAVFWFSSAAVNARDPICEQLLWTTFQDSPRAIFRAATRIMPMELTTPRFTPRVRLPKGAIVRPRRTVLTGQTLAELAKLPGTERFAKWQQLVSQHNWPMLLFLQIEGKPSLLVHRDSPLALESFFKNDVQENTRSLIVEELVNQPWLVDSKGQHYMAELALPFARTEHGWSLRRGDSPVI</sequence>
<dbReference type="Pfam" id="PF04738">
    <property type="entry name" value="Lant_dehydr_N"/>
    <property type="match status" value="1"/>
</dbReference>